<comment type="caution">
    <text evidence="6">The sequence shown here is derived from an EMBL/GenBank/DDBJ whole genome shotgun (WGS) entry which is preliminary data.</text>
</comment>
<dbReference type="GO" id="GO:0003677">
    <property type="term" value="F:DNA binding"/>
    <property type="evidence" value="ECO:0007669"/>
    <property type="project" value="UniProtKB-KW"/>
</dbReference>
<dbReference type="AlphaFoldDB" id="A0A1V6RFG9"/>
<keyword evidence="7" id="KW-1185">Reference proteome</keyword>
<evidence type="ECO:0000313" key="6">
    <source>
        <dbReference type="EMBL" id="OQE00209.1"/>
    </source>
</evidence>
<comment type="subcellular location">
    <subcellularLocation>
        <location evidence="1">Nucleus</location>
    </subcellularLocation>
</comment>
<sequence>MAQCLGYHRTVNADGKEATCYRTFWVTYSLEKMVLADFDIGSPIPETPDAIFGELNFFLRFTQCSRLLSKAYQMLFSTSATMRSADKYNTAIGIIDHDLERWRLSIPAVFRPGESCKPTIHRPSISFMTLRLHYVYFTLCISICRLTLHVNDETSPQMDVTKKKKTHGLSSDRDPADKKYRHTTVHPYLDVKRSTLISY</sequence>
<evidence type="ECO:0000256" key="4">
    <source>
        <dbReference type="ARBA" id="ARBA00023242"/>
    </source>
</evidence>
<keyword evidence="3" id="KW-0238">DNA-binding</keyword>
<evidence type="ECO:0000256" key="3">
    <source>
        <dbReference type="ARBA" id="ARBA00023125"/>
    </source>
</evidence>
<dbReference type="GO" id="GO:0003700">
    <property type="term" value="F:DNA-binding transcription factor activity"/>
    <property type="evidence" value="ECO:0007669"/>
    <property type="project" value="InterPro"/>
</dbReference>
<proteinExistence type="predicted"/>
<dbReference type="GO" id="GO:0005634">
    <property type="term" value="C:nucleus"/>
    <property type="evidence" value="ECO:0007669"/>
    <property type="project" value="UniProtKB-SubCell"/>
</dbReference>
<accession>A0A1V6RFG9</accession>
<gene>
    <name evidence="6" type="ORF">PENVUL_c056G04293</name>
</gene>
<dbReference type="PANTHER" id="PTHR46910:SF3">
    <property type="entry name" value="HALOTOLERANCE PROTEIN 9-RELATED"/>
    <property type="match status" value="1"/>
</dbReference>
<dbReference type="STRING" id="29845.A0A1V6RFG9"/>
<dbReference type="CDD" id="cd12148">
    <property type="entry name" value="fungal_TF_MHR"/>
    <property type="match status" value="1"/>
</dbReference>
<feature type="non-terminal residue" evidence="6">
    <location>
        <position position="199"/>
    </location>
</feature>
<protein>
    <recommendedName>
        <fullName evidence="8">Transcription factor domain-containing protein</fullName>
    </recommendedName>
</protein>
<reference evidence="7" key="1">
    <citation type="journal article" date="2017" name="Nat. Microbiol.">
        <title>Global analysis of biosynthetic gene clusters reveals vast potential of secondary metabolite production in Penicillium species.</title>
        <authorList>
            <person name="Nielsen J.C."/>
            <person name="Grijseels S."/>
            <person name="Prigent S."/>
            <person name="Ji B."/>
            <person name="Dainat J."/>
            <person name="Nielsen K.F."/>
            <person name="Frisvad J.C."/>
            <person name="Workman M."/>
            <person name="Nielsen J."/>
        </authorList>
    </citation>
    <scope>NUCLEOTIDE SEQUENCE [LARGE SCALE GENOMIC DNA]</scope>
    <source>
        <strain evidence="7">IBT 29486</strain>
    </source>
</reference>
<evidence type="ECO:0008006" key="8">
    <source>
        <dbReference type="Google" id="ProtNLM"/>
    </source>
</evidence>
<organism evidence="6 7">
    <name type="scientific">Penicillium vulpinum</name>
    <dbReference type="NCBI Taxonomy" id="29845"/>
    <lineage>
        <taxon>Eukaryota</taxon>
        <taxon>Fungi</taxon>
        <taxon>Dikarya</taxon>
        <taxon>Ascomycota</taxon>
        <taxon>Pezizomycotina</taxon>
        <taxon>Eurotiomycetes</taxon>
        <taxon>Eurotiomycetidae</taxon>
        <taxon>Eurotiales</taxon>
        <taxon>Aspergillaceae</taxon>
        <taxon>Penicillium</taxon>
    </lineage>
</organism>
<feature type="region of interest" description="Disordered" evidence="5">
    <location>
        <begin position="155"/>
        <end position="178"/>
    </location>
</feature>
<evidence type="ECO:0000256" key="2">
    <source>
        <dbReference type="ARBA" id="ARBA00022723"/>
    </source>
</evidence>
<keyword evidence="4" id="KW-0539">Nucleus</keyword>
<dbReference type="GO" id="GO:0046872">
    <property type="term" value="F:metal ion binding"/>
    <property type="evidence" value="ECO:0007669"/>
    <property type="project" value="UniProtKB-KW"/>
</dbReference>
<evidence type="ECO:0000313" key="7">
    <source>
        <dbReference type="Proteomes" id="UP000191518"/>
    </source>
</evidence>
<dbReference type="Proteomes" id="UP000191518">
    <property type="component" value="Unassembled WGS sequence"/>
</dbReference>
<evidence type="ECO:0000256" key="1">
    <source>
        <dbReference type="ARBA" id="ARBA00004123"/>
    </source>
</evidence>
<dbReference type="PANTHER" id="PTHR46910">
    <property type="entry name" value="TRANSCRIPTION FACTOR PDR1"/>
    <property type="match status" value="1"/>
</dbReference>
<dbReference type="InterPro" id="IPR050987">
    <property type="entry name" value="AtrR-like"/>
</dbReference>
<keyword evidence="2" id="KW-0479">Metal-binding</keyword>
<evidence type="ECO:0000256" key="5">
    <source>
        <dbReference type="SAM" id="MobiDB-lite"/>
    </source>
</evidence>
<name>A0A1V6RFG9_9EURO</name>
<dbReference type="EMBL" id="MDYP01000056">
    <property type="protein sequence ID" value="OQE00209.1"/>
    <property type="molecule type" value="Genomic_DNA"/>
</dbReference>